<keyword evidence="1" id="KW-0472">Membrane</keyword>
<keyword evidence="1" id="KW-1133">Transmembrane helix</keyword>
<reference evidence="2 3" key="1">
    <citation type="submission" date="2014-11" db="EMBL/GenBank/DDBJ databases">
        <title>Draft genome sequence of Kirrobacter mercurialis.</title>
        <authorList>
            <person name="Coil D.A."/>
            <person name="Eisen J.A."/>
        </authorList>
    </citation>
    <scope>NUCLEOTIDE SEQUENCE [LARGE SCALE GENOMIC DNA]</scope>
    <source>
        <strain evidence="2 3">Coronado</strain>
    </source>
</reference>
<feature type="transmembrane region" description="Helical" evidence="1">
    <location>
        <begin position="37"/>
        <end position="56"/>
    </location>
</feature>
<accession>A0A0B2BXN8</accession>
<evidence type="ECO:0000313" key="2">
    <source>
        <dbReference type="EMBL" id="KHL24737.1"/>
    </source>
</evidence>
<dbReference type="EMBL" id="JTDN01000002">
    <property type="protein sequence ID" value="KHL24737.1"/>
    <property type="molecule type" value="Genomic_DNA"/>
</dbReference>
<protein>
    <submittedName>
        <fullName evidence="2">Uncharacterized protein</fullName>
    </submittedName>
</protein>
<evidence type="ECO:0000256" key="1">
    <source>
        <dbReference type="SAM" id="Phobius"/>
    </source>
</evidence>
<dbReference type="OrthoDB" id="7391761at2"/>
<feature type="transmembrane region" description="Helical" evidence="1">
    <location>
        <begin position="63"/>
        <end position="82"/>
    </location>
</feature>
<sequence>MALIVAFLLGIANFALHAAVLERRRQLLAGMGWPQWAGRASMVAEFAVLLGALLLVQGGYPQWVWLYAGYTLVNAAGGWLLLRQ</sequence>
<comment type="caution">
    <text evidence="2">The sequence shown here is derived from an EMBL/GenBank/DDBJ whole genome shotgun (WGS) entry which is preliminary data.</text>
</comment>
<gene>
    <name evidence="2" type="ORF">PK98_12455</name>
</gene>
<keyword evidence="1" id="KW-0812">Transmembrane</keyword>
<keyword evidence="3" id="KW-1185">Reference proteome</keyword>
<organism evidence="2 3">
    <name type="scientific">Croceibacterium mercuriale</name>
    <dbReference type="NCBI Taxonomy" id="1572751"/>
    <lineage>
        <taxon>Bacteria</taxon>
        <taxon>Pseudomonadati</taxon>
        <taxon>Pseudomonadota</taxon>
        <taxon>Alphaproteobacteria</taxon>
        <taxon>Sphingomonadales</taxon>
        <taxon>Erythrobacteraceae</taxon>
        <taxon>Croceibacterium</taxon>
    </lineage>
</organism>
<proteinExistence type="predicted"/>
<dbReference type="AlphaFoldDB" id="A0A0B2BXN8"/>
<dbReference type="STRING" id="1572751.PK98_12455"/>
<name>A0A0B2BXN8_9SPHN</name>
<dbReference type="RefSeq" id="WP_039097189.1">
    <property type="nucleotide sequence ID" value="NZ_JTDN01000002.1"/>
</dbReference>
<dbReference type="Proteomes" id="UP000030988">
    <property type="component" value="Unassembled WGS sequence"/>
</dbReference>
<evidence type="ECO:0000313" key="3">
    <source>
        <dbReference type="Proteomes" id="UP000030988"/>
    </source>
</evidence>